<evidence type="ECO:0000313" key="3">
    <source>
        <dbReference type="EMBL" id="MCA9756711.1"/>
    </source>
</evidence>
<sequence length="108" mass="10999">MASVIALCTIAAGQASAALEASVTVSSSTVGSGDWITVERVVSNSGTTTLTGVSATLQMPDYIVPVPESTNLDCSFSCDPGEVALWIIGDLEPGQSTTAYFSMQFTGG</sequence>
<feature type="signal peptide" evidence="1">
    <location>
        <begin position="1"/>
        <end position="17"/>
    </location>
</feature>
<reference evidence="3" key="1">
    <citation type="submission" date="2020-04" db="EMBL/GenBank/DDBJ databases">
        <authorList>
            <person name="Zhang T."/>
        </authorList>
    </citation>
    <scope>NUCLEOTIDE SEQUENCE</scope>
    <source>
        <strain evidence="3">HKST-UBA02</strain>
    </source>
</reference>
<evidence type="ECO:0000313" key="4">
    <source>
        <dbReference type="Proteomes" id="UP000739538"/>
    </source>
</evidence>
<protein>
    <submittedName>
        <fullName evidence="3">DUF11 domain-containing protein</fullName>
    </submittedName>
</protein>
<feature type="non-terminal residue" evidence="3">
    <location>
        <position position="108"/>
    </location>
</feature>
<dbReference type="AlphaFoldDB" id="A0A956SDS6"/>
<dbReference type="InterPro" id="IPR001434">
    <property type="entry name" value="OmcB-like_DUF11"/>
</dbReference>
<feature type="domain" description="DUF11" evidence="2">
    <location>
        <begin position="20"/>
        <end position="103"/>
    </location>
</feature>
<feature type="chain" id="PRO_5037638772" evidence="1">
    <location>
        <begin position="18"/>
        <end position="108"/>
    </location>
</feature>
<dbReference type="EMBL" id="JAGQHS010000064">
    <property type="protein sequence ID" value="MCA9756711.1"/>
    <property type="molecule type" value="Genomic_DNA"/>
</dbReference>
<evidence type="ECO:0000259" key="2">
    <source>
        <dbReference type="Pfam" id="PF01345"/>
    </source>
</evidence>
<gene>
    <name evidence="3" type="ORF">KDA27_12980</name>
</gene>
<comment type="caution">
    <text evidence="3">The sequence shown here is derived from an EMBL/GenBank/DDBJ whole genome shotgun (WGS) entry which is preliminary data.</text>
</comment>
<dbReference type="Pfam" id="PF01345">
    <property type="entry name" value="DUF11"/>
    <property type="match status" value="1"/>
</dbReference>
<reference evidence="3" key="2">
    <citation type="journal article" date="2021" name="Microbiome">
        <title>Successional dynamics and alternative stable states in a saline activated sludge microbial community over 9 years.</title>
        <authorList>
            <person name="Wang Y."/>
            <person name="Ye J."/>
            <person name="Ju F."/>
            <person name="Liu L."/>
            <person name="Boyd J.A."/>
            <person name="Deng Y."/>
            <person name="Parks D.H."/>
            <person name="Jiang X."/>
            <person name="Yin X."/>
            <person name="Woodcroft B.J."/>
            <person name="Tyson G.W."/>
            <person name="Hugenholtz P."/>
            <person name="Polz M.F."/>
            <person name="Zhang T."/>
        </authorList>
    </citation>
    <scope>NUCLEOTIDE SEQUENCE</scope>
    <source>
        <strain evidence="3">HKST-UBA02</strain>
    </source>
</reference>
<proteinExistence type="predicted"/>
<dbReference type="Proteomes" id="UP000739538">
    <property type="component" value="Unassembled WGS sequence"/>
</dbReference>
<evidence type="ECO:0000256" key="1">
    <source>
        <dbReference type="SAM" id="SignalP"/>
    </source>
</evidence>
<organism evidence="3 4">
    <name type="scientific">Eiseniibacteriota bacterium</name>
    <dbReference type="NCBI Taxonomy" id="2212470"/>
    <lineage>
        <taxon>Bacteria</taxon>
        <taxon>Candidatus Eiseniibacteriota</taxon>
    </lineage>
</organism>
<keyword evidence="1" id="KW-0732">Signal</keyword>
<name>A0A956SDS6_UNCEI</name>
<dbReference type="InterPro" id="IPR013783">
    <property type="entry name" value="Ig-like_fold"/>
</dbReference>
<accession>A0A956SDS6</accession>
<dbReference type="Gene3D" id="2.60.40.10">
    <property type="entry name" value="Immunoglobulins"/>
    <property type="match status" value="1"/>
</dbReference>